<feature type="compositionally biased region" description="Polar residues" evidence="2">
    <location>
        <begin position="280"/>
        <end position="301"/>
    </location>
</feature>
<dbReference type="InterPro" id="IPR039785">
    <property type="entry name" value="MINY3/4"/>
</dbReference>
<feature type="compositionally biased region" description="Polar residues" evidence="2">
    <location>
        <begin position="223"/>
        <end position="235"/>
    </location>
</feature>
<dbReference type="PANTHER" id="PTHR12473:SF8">
    <property type="entry name" value="UBIQUITIN CARBOXYL-TERMINAL HYDROLASE MINDY-4-RELATED"/>
    <property type="match status" value="1"/>
</dbReference>
<reference evidence="4 5" key="1">
    <citation type="journal article" date="2019" name="Sci. Rep.">
        <title>Comparative genomics of chytrid fungi reveal insights into the obligate biotrophic and pathogenic lifestyle of Synchytrium endobioticum.</title>
        <authorList>
            <person name="van de Vossenberg B.T.L.H."/>
            <person name="Warris S."/>
            <person name="Nguyen H.D.T."/>
            <person name="van Gent-Pelzer M.P.E."/>
            <person name="Joly D.L."/>
            <person name="van de Geest H.C."/>
            <person name="Bonants P.J.M."/>
            <person name="Smith D.S."/>
            <person name="Levesque C.A."/>
            <person name="van der Lee T.A.J."/>
        </authorList>
    </citation>
    <scope>NUCLEOTIDE SEQUENCE [LARGE SCALE GENOMIC DNA]</scope>
    <source>
        <strain evidence="4 5">CBS 809.83</strain>
    </source>
</reference>
<feature type="compositionally biased region" description="Low complexity" evidence="2">
    <location>
        <begin position="389"/>
        <end position="399"/>
    </location>
</feature>
<dbReference type="GO" id="GO:0006508">
    <property type="term" value="P:proteolysis"/>
    <property type="evidence" value="ECO:0007669"/>
    <property type="project" value="UniProtKB-KW"/>
</dbReference>
<evidence type="ECO:0000259" key="3">
    <source>
        <dbReference type="SMART" id="SM01174"/>
    </source>
</evidence>
<evidence type="ECO:0000256" key="1">
    <source>
        <dbReference type="ARBA" id="ARBA00011074"/>
    </source>
</evidence>
<sequence>MTDHRSSPAPTPHTLAISLIKTYLSDLNLIRTYKTFKAELAAAQAVDVDEIEFLKRRDVEFWCGAAAAQSRSKRRVTPLLERVVEGLRSSQAVESGKRTGKEVNGNSPANQQESNITSQTTSSDRIGSRMSILDAPDITAMPSTASTSRRRADGQTNFTSAPRDPRQSRSTTVSEPAPSSSDNMGSRASSTEAMDAYVAAAAGVDAGSVCVAPPPRRAGRPEISSSAKAPVTQDNKQSRNRLEAAKRGTHTSVADELDTIDASVSAAAATASGRGHEISSKPSLTSLAASPTNYTAPATSTRTKRAGSKQQQQPAEDLPRRRTTTTHQAAAASGKLFDTAGAPVKAAADNVLTSEEAPPTLTSARRASRLMAPLTAKQPASIVTPPPATTTTPKQPPQQNHNEIQITDTFSDLDSDDNTDFTPITSLKHPPPLPTTSPTPLPTSTSTHLHSLIWGTQKPTTAWLTARLDLTPQHPDLVYGLIQKKGGPCGMLAALQARMVVCLLRDAGGREDWTQDDCAKALVKAVAECLWEVRREKGVVVAIPTTPAPTTPLTLTTHTLLTFPHLLTFLTPTLPTLPLLSLLYSLLLTHTPSLTQSEMDVPTTPLIAAHGYCTQELVNLVLVGKAVSNVFDGVKNMDETVLRGVAGPSQIGFLSLFESYGVLQVGTHYKNPTYPVWVIHSESHYMVLFATDPDFKYDTATSTKRSATFDLVYYDGLANQDCEIVVRVTTMRGVVDDDNATGKGSLVPPLERCIRSKWKGAEVRWIGCDPIL</sequence>
<dbReference type="EMBL" id="QEAQ01000048">
    <property type="protein sequence ID" value="TPX57713.1"/>
    <property type="molecule type" value="Genomic_DNA"/>
</dbReference>
<dbReference type="InterPro" id="IPR025257">
    <property type="entry name" value="MINDY-3/4_CD"/>
</dbReference>
<dbReference type="GO" id="GO:0004843">
    <property type="term" value="F:cysteine-type deubiquitinase activity"/>
    <property type="evidence" value="ECO:0007669"/>
    <property type="project" value="UniProtKB-EC"/>
</dbReference>
<feature type="compositionally biased region" description="Basic and acidic residues" evidence="2">
    <location>
        <begin position="236"/>
        <end position="246"/>
    </location>
</feature>
<dbReference type="SMART" id="SM01174">
    <property type="entry name" value="DUF4205"/>
    <property type="match status" value="1"/>
</dbReference>
<dbReference type="AlphaFoldDB" id="A0A507E0W5"/>
<evidence type="ECO:0000313" key="5">
    <source>
        <dbReference type="Proteomes" id="UP000318582"/>
    </source>
</evidence>
<accession>A0A507E0W5</accession>
<proteinExistence type="inferred from homology"/>
<feature type="compositionally biased region" description="Polar residues" evidence="2">
    <location>
        <begin position="168"/>
        <end position="190"/>
    </location>
</feature>
<feature type="region of interest" description="Disordered" evidence="2">
    <location>
        <begin position="88"/>
        <end position="190"/>
    </location>
</feature>
<evidence type="ECO:0000256" key="2">
    <source>
        <dbReference type="SAM" id="MobiDB-lite"/>
    </source>
</evidence>
<dbReference type="GO" id="GO:1990380">
    <property type="term" value="F:K48-linked deubiquitinase activity"/>
    <property type="evidence" value="ECO:0007669"/>
    <property type="project" value="InterPro"/>
</dbReference>
<feature type="region of interest" description="Disordered" evidence="2">
    <location>
        <begin position="373"/>
        <end position="447"/>
    </location>
</feature>
<keyword evidence="5" id="KW-1185">Reference proteome</keyword>
<evidence type="ECO:0000313" key="4">
    <source>
        <dbReference type="EMBL" id="TPX57713.1"/>
    </source>
</evidence>
<organism evidence="4 5">
    <name type="scientific">Powellomyces hirtus</name>
    <dbReference type="NCBI Taxonomy" id="109895"/>
    <lineage>
        <taxon>Eukaryota</taxon>
        <taxon>Fungi</taxon>
        <taxon>Fungi incertae sedis</taxon>
        <taxon>Chytridiomycota</taxon>
        <taxon>Chytridiomycota incertae sedis</taxon>
        <taxon>Chytridiomycetes</taxon>
        <taxon>Spizellomycetales</taxon>
        <taxon>Powellomycetaceae</taxon>
        <taxon>Powellomyces</taxon>
    </lineage>
</organism>
<comment type="similarity">
    <text evidence="1">Belongs to the MINDY deubiquitinase family. FAM188 subfamily.</text>
</comment>
<protein>
    <recommendedName>
        <fullName evidence="3">Deubiquitinating enzyme MINDY-3/4 conserved domain-containing protein</fullName>
    </recommendedName>
</protein>
<dbReference type="PANTHER" id="PTHR12473">
    <property type="entry name" value="UBIQUITIN CARBOXYL-TERMINAL HYDROLASE MINDY-4-RELATED"/>
    <property type="match status" value="1"/>
</dbReference>
<feature type="compositionally biased region" description="Polar residues" evidence="2">
    <location>
        <begin position="104"/>
        <end position="125"/>
    </location>
</feature>
<feature type="region of interest" description="Disordered" evidence="2">
    <location>
        <begin position="271"/>
        <end position="332"/>
    </location>
</feature>
<feature type="domain" description="Deubiquitinating enzyme MINDY-3/4 conserved" evidence="3">
    <location>
        <begin position="450"/>
        <end position="767"/>
    </location>
</feature>
<comment type="caution">
    <text evidence="4">The sequence shown here is derived from an EMBL/GenBank/DDBJ whole genome shotgun (WGS) entry which is preliminary data.</text>
</comment>
<dbReference type="Proteomes" id="UP000318582">
    <property type="component" value="Unassembled WGS sequence"/>
</dbReference>
<feature type="compositionally biased region" description="Polar residues" evidence="2">
    <location>
        <begin position="400"/>
        <end position="410"/>
    </location>
</feature>
<feature type="compositionally biased region" description="Pro residues" evidence="2">
    <location>
        <begin position="429"/>
        <end position="441"/>
    </location>
</feature>
<gene>
    <name evidence="4" type="ORF">PhCBS80983_g03614</name>
</gene>
<dbReference type="GO" id="GO:0071108">
    <property type="term" value="P:protein K48-linked deubiquitination"/>
    <property type="evidence" value="ECO:0007669"/>
    <property type="project" value="InterPro"/>
</dbReference>
<dbReference type="Pfam" id="PF13898">
    <property type="entry name" value="MINDY-3_4_CD"/>
    <property type="match status" value="1"/>
</dbReference>
<name>A0A507E0W5_9FUNG</name>
<feature type="region of interest" description="Disordered" evidence="2">
    <location>
        <begin position="212"/>
        <end position="256"/>
    </location>
</feature>